<evidence type="ECO:0000313" key="8">
    <source>
        <dbReference type="Proteomes" id="UP000739538"/>
    </source>
</evidence>
<evidence type="ECO:0000259" key="5">
    <source>
        <dbReference type="Pfam" id="PF00413"/>
    </source>
</evidence>
<reference evidence="7" key="1">
    <citation type="submission" date="2020-04" db="EMBL/GenBank/DDBJ databases">
        <authorList>
            <person name="Zhang T."/>
        </authorList>
    </citation>
    <scope>NUCLEOTIDE SEQUENCE</scope>
    <source>
        <strain evidence="7">HKST-UBA02</strain>
    </source>
</reference>
<dbReference type="GO" id="GO:0004222">
    <property type="term" value="F:metalloendopeptidase activity"/>
    <property type="evidence" value="ECO:0007669"/>
    <property type="project" value="InterPro"/>
</dbReference>
<dbReference type="SUPFAM" id="SSF55486">
    <property type="entry name" value="Metalloproteases ('zincins'), catalytic domain"/>
    <property type="match status" value="1"/>
</dbReference>
<dbReference type="InterPro" id="IPR021190">
    <property type="entry name" value="Pept_M10A"/>
</dbReference>
<organism evidence="7 8">
    <name type="scientific">Eiseniibacteriota bacterium</name>
    <dbReference type="NCBI Taxonomy" id="2212470"/>
    <lineage>
        <taxon>Bacteria</taxon>
        <taxon>Candidatus Eiseniibacteriota</taxon>
    </lineage>
</organism>
<evidence type="ECO:0000256" key="3">
    <source>
        <dbReference type="ARBA" id="ARBA00022801"/>
    </source>
</evidence>
<dbReference type="EC" id="3.4.24.-" evidence="7"/>
<dbReference type="InterPro" id="IPR025965">
    <property type="entry name" value="FlgD/Vpr_Ig-like"/>
</dbReference>
<keyword evidence="2" id="KW-0479">Metal-binding</keyword>
<keyword evidence="4" id="KW-0862">Zinc</keyword>
<evidence type="ECO:0000256" key="4">
    <source>
        <dbReference type="ARBA" id="ARBA00022833"/>
    </source>
</evidence>
<dbReference type="EMBL" id="JAGQHS010000069">
    <property type="protein sequence ID" value="MCA9756831.1"/>
    <property type="molecule type" value="Genomic_DNA"/>
</dbReference>
<dbReference type="GO" id="GO:0006508">
    <property type="term" value="P:proteolysis"/>
    <property type="evidence" value="ECO:0007669"/>
    <property type="project" value="UniProtKB-KW"/>
</dbReference>
<dbReference type="Gene3D" id="3.40.390.10">
    <property type="entry name" value="Collagenase (Catalytic Domain)"/>
    <property type="match status" value="1"/>
</dbReference>
<reference evidence="7" key="2">
    <citation type="journal article" date="2021" name="Microbiome">
        <title>Successional dynamics and alternative stable states in a saline activated sludge microbial community over 9 years.</title>
        <authorList>
            <person name="Wang Y."/>
            <person name="Ye J."/>
            <person name="Ju F."/>
            <person name="Liu L."/>
            <person name="Boyd J.A."/>
            <person name="Deng Y."/>
            <person name="Parks D.H."/>
            <person name="Jiang X."/>
            <person name="Yin X."/>
            <person name="Woodcroft B.J."/>
            <person name="Tyson G.W."/>
            <person name="Hugenholtz P."/>
            <person name="Polz M.F."/>
            <person name="Zhang T."/>
        </authorList>
    </citation>
    <scope>NUCLEOTIDE SEQUENCE</scope>
    <source>
        <strain evidence="7">HKST-UBA02</strain>
    </source>
</reference>
<evidence type="ECO:0000256" key="2">
    <source>
        <dbReference type="ARBA" id="ARBA00022723"/>
    </source>
</evidence>
<evidence type="ECO:0000259" key="6">
    <source>
        <dbReference type="Pfam" id="PF13860"/>
    </source>
</evidence>
<dbReference type="Pfam" id="PF13860">
    <property type="entry name" value="FlgD_ig"/>
    <property type="match status" value="1"/>
</dbReference>
<dbReference type="NCBIfam" id="TIGR04183">
    <property type="entry name" value="Por_Secre_tail"/>
    <property type="match status" value="1"/>
</dbReference>
<dbReference type="Proteomes" id="UP000739538">
    <property type="component" value="Unassembled WGS sequence"/>
</dbReference>
<name>A0A956SDW7_UNCEI</name>
<evidence type="ECO:0000313" key="7">
    <source>
        <dbReference type="EMBL" id="MCA9756831.1"/>
    </source>
</evidence>
<dbReference type="InterPro" id="IPR024079">
    <property type="entry name" value="MetalloPept_cat_dom_sf"/>
</dbReference>
<dbReference type="AlphaFoldDB" id="A0A956SDW7"/>
<keyword evidence="1" id="KW-0645">Protease</keyword>
<dbReference type="InterPro" id="IPR026444">
    <property type="entry name" value="Secre_tail"/>
</dbReference>
<comment type="caution">
    <text evidence="7">The sequence shown here is derived from an EMBL/GenBank/DDBJ whole genome shotgun (WGS) entry which is preliminary data.</text>
</comment>
<keyword evidence="7" id="KW-0482">Metalloprotease</keyword>
<dbReference type="Pfam" id="PF00413">
    <property type="entry name" value="Peptidase_M10"/>
    <property type="match status" value="1"/>
</dbReference>
<proteinExistence type="predicted"/>
<protein>
    <submittedName>
        <fullName evidence="7">Matrixin family metalloprotease</fullName>
        <ecNumber evidence="7">3.4.24.-</ecNumber>
    </submittedName>
</protein>
<feature type="domain" description="FlgD/Vpr Ig-like" evidence="6">
    <location>
        <begin position="541"/>
        <end position="605"/>
    </location>
</feature>
<gene>
    <name evidence="7" type="ORF">KDA27_13590</name>
</gene>
<dbReference type="InterPro" id="IPR001818">
    <property type="entry name" value="Pept_M10_metallopeptidase"/>
</dbReference>
<dbReference type="GO" id="GO:0008270">
    <property type="term" value="F:zinc ion binding"/>
    <property type="evidence" value="ECO:0007669"/>
    <property type="project" value="InterPro"/>
</dbReference>
<dbReference type="Gene3D" id="2.60.40.4070">
    <property type="match status" value="1"/>
</dbReference>
<evidence type="ECO:0000256" key="1">
    <source>
        <dbReference type="ARBA" id="ARBA00022670"/>
    </source>
</evidence>
<sequence>MSKKNILARVGTGVAVAMALSLTLGDIAQGYVLIESGTNRYTAWIGPDVPVPWSLNTSIDDNSIANEFEILRESFNIWQDHVANLDVQFQEGANTTFCGLSQNNVNHLSMEDCFSQCTGSCLAVTSTVLYNVGDGFWNTNTVSDSLLLARQESDITWSATRNWDDYRDWPPCSNAFDLWGVTIHEMGHFIGLGHSTLGSATMFASIAPCDSTKASLSTDDKRGARSLYRTGTRVAATTLESGQALLTVTNKGNVGFTGSGGKVGESFRWAPLGAAEHVYEASFALGTVGGPVSDNYRVESAGLPGGDADFQQASPLVIDGTPEFTDQEATAIFDDSRAENPYGVDVTANYYADNDAPNDDFVICEYQITNNSGSAINNLRGAIFSDVDFNAQFSLNSVSYDAANDLAYVTTPNTGAVFGIAVLNAEGAVAMRALNNATDDPTDANKTAWLSGGFGTTNAGPADIALMIATGDFDLANGETGYAAFAFLGGSSLADIQANAQAAQDLYQNVIHGDPSAVDNPLEGHPAIPLALEQNSPNPFQGSTRLEYQLTEEGPVQLDVVDASGRLVRNLVDEVQTKGRYSVIFDGVDQAGRDLPAGVYFTRLRTQSAGETRKMHLIR</sequence>
<dbReference type="GO" id="GO:0031012">
    <property type="term" value="C:extracellular matrix"/>
    <property type="evidence" value="ECO:0007669"/>
    <property type="project" value="InterPro"/>
</dbReference>
<dbReference type="PRINTS" id="PR00138">
    <property type="entry name" value="MATRIXIN"/>
</dbReference>
<feature type="domain" description="Peptidase M10 metallopeptidase" evidence="5">
    <location>
        <begin position="151"/>
        <end position="228"/>
    </location>
</feature>
<accession>A0A956SDW7</accession>
<keyword evidence="3 7" id="KW-0378">Hydrolase</keyword>